<reference evidence="1" key="1">
    <citation type="journal article" date="2025" name="Int. J. Syst. Evol. Microbiol.">
        <title>Inconstantimicrobium mannanitabidum sp. nov., a novel member of the family Clostridiaceae isolated from anoxic soil under the treatment of reductive soil disinfestation.</title>
        <authorList>
            <person name="Ueki A."/>
            <person name="Tonouchi A."/>
            <person name="Honma S."/>
            <person name="Kaku N."/>
            <person name="Ueki K."/>
        </authorList>
    </citation>
    <scope>NUCLEOTIDE SEQUENCE</scope>
    <source>
        <strain evidence="1">TW13</strain>
    </source>
</reference>
<keyword evidence="2" id="KW-1185">Reference proteome</keyword>
<evidence type="ECO:0000313" key="2">
    <source>
        <dbReference type="Proteomes" id="UP001058074"/>
    </source>
</evidence>
<organism evidence="1 2">
    <name type="scientific">Inconstantimicrobium mannanitabidum</name>
    <dbReference type="NCBI Taxonomy" id="1604901"/>
    <lineage>
        <taxon>Bacteria</taxon>
        <taxon>Bacillati</taxon>
        <taxon>Bacillota</taxon>
        <taxon>Clostridia</taxon>
        <taxon>Eubacteriales</taxon>
        <taxon>Clostridiaceae</taxon>
        <taxon>Inconstantimicrobium</taxon>
    </lineage>
</organism>
<proteinExistence type="predicted"/>
<keyword evidence="1" id="KW-0238">DNA-binding</keyword>
<name>A0ACB5R9I7_9CLOT</name>
<comment type="caution">
    <text evidence="1">The sequence shown here is derived from an EMBL/GenBank/DDBJ whole genome shotgun (WGS) entry which is preliminary data.</text>
</comment>
<dbReference type="EMBL" id="BROD01000001">
    <property type="protein sequence ID" value="GKX65626.1"/>
    <property type="molecule type" value="Genomic_DNA"/>
</dbReference>
<gene>
    <name evidence="1" type="primary">ssb3</name>
    <name evidence="1" type="ORF">rsdtw13_08840</name>
</gene>
<dbReference type="Proteomes" id="UP001058074">
    <property type="component" value="Unassembled WGS sequence"/>
</dbReference>
<accession>A0ACB5R9I7</accession>
<protein>
    <submittedName>
        <fullName evidence="1">Single-stranded DNA-binding protein 3</fullName>
    </submittedName>
</protein>
<evidence type="ECO:0000313" key="1">
    <source>
        <dbReference type="EMBL" id="GKX65626.1"/>
    </source>
</evidence>
<sequence length="129" mass="14284">MNKYIVNGNLVKEIDLQFVAGTGTAVLKNTIASKRKFKEKGTDEYKSDFIPVVAFGKTAEFIANNFIKGQGIQIEARMQSGSYEKDGVKHYTLEAVVENVEFYGSKKNQGNTNSFGEDMTPVDDGDIPF</sequence>